<comment type="caution">
    <text evidence="1">The sequence shown here is derived from an EMBL/GenBank/DDBJ whole genome shotgun (WGS) entry which is preliminary data.</text>
</comment>
<protein>
    <submittedName>
        <fullName evidence="1">Uncharacterized protein</fullName>
    </submittedName>
</protein>
<dbReference type="Proteomes" id="UP000323166">
    <property type="component" value="Unassembled WGS sequence"/>
</dbReference>
<evidence type="ECO:0000313" key="1">
    <source>
        <dbReference type="EMBL" id="TYO95127.1"/>
    </source>
</evidence>
<organism evidence="1 2">
    <name type="scientific">Desulfallas thermosapovorans DSM 6562</name>
    <dbReference type="NCBI Taxonomy" id="1121431"/>
    <lineage>
        <taxon>Bacteria</taxon>
        <taxon>Bacillati</taxon>
        <taxon>Bacillota</taxon>
        <taxon>Clostridia</taxon>
        <taxon>Eubacteriales</taxon>
        <taxon>Desulfallaceae</taxon>
        <taxon>Desulfallas</taxon>
    </lineage>
</organism>
<gene>
    <name evidence="1" type="ORF">LX24_01856</name>
</gene>
<dbReference type="EMBL" id="VNHM01000009">
    <property type="protein sequence ID" value="TYO95127.1"/>
    <property type="molecule type" value="Genomic_DNA"/>
</dbReference>
<evidence type="ECO:0000313" key="2">
    <source>
        <dbReference type="Proteomes" id="UP000323166"/>
    </source>
</evidence>
<accession>A0A5S4ZQP2</accession>
<name>A0A5S4ZQP2_9FIRM</name>
<reference evidence="1 2" key="1">
    <citation type="submission" date="2019-07" db="EMBL/GenBank/DDBJ databases">
        <title>Genomic Encyclopedia of Type Strains, Phase I: the one thousand microbial genomes (KMG-I) project.</title>
        <authorList>
            <person name="Kyrpides N."/>
        </authorList>
    </citation>
    <scope>NUCLEOTIDE SEQUENCE [LARGE SCALE GENOMIC DNA]</scope>
    <source>
        <strain evidence="1 2">DSM 6562</strain>
    </source>
</reference>
<proteinExistence type="predicted"/>
<dbReference type="AlphaFoldDB" id="A0A5S4ZQP2"/>
<sequence length="470" mass="51770">MAVQEWEIMDFSAGLIDRVDDNLLPDNAAKDCQNFISRKVGSMKPRPGQARLNTAALPGPVQGLHAYYYGDFFGENRKLVVAAGGVVAYWDPDTQSFVNLKTGLDVGALTCFETCANYMVAFNGVNAPWKYDGADVSTLAGAPEDGQFCVLHKEKLFTVPTSEPSTLRWSNSFAPETWEAVNYWDIRKGDGDKITCLRSHLGELVIFKRRSLSVLRGTSLDDFRLDEVDARVGCTGPFAAAADGPYLYFVSDEGICVFNGARVVNLSREFIPNLWSTINTEQLHKAAVTVWDGLVWFALPEGSSLHNNLVIAYIPPADGAAGGKFWPWRGIKASCFQAYNNGERLLLYSGDAVSGNVNQQDVGTDDFGNPIEAYWVGKTFAIGEADKKNRFLRAFIQDSPGANDVDLQVTIDYGQFASLVPDGGDELVRRYNFYSTYNGRYLQPKLMYSGLGGCEVRGLKVLYKPFGRAS</sequence>
<keyword evidence="2" id="KW-1185">Reference proteome</keyword>
<dbReference type="RefSeq" id="WP_166511861.1">
    <property type="nucleotide sequence ID" value="NZ_VNHM01000009.1"/>
</dbReference>